<evidence type="ECO:0000256" key="2">
    <source>
        <dbReference type="ARBA" id="ARBA00022729"/>
    </source>
</evidence>
<dbReference type="SUPFAM" id="SSF51445">
    <property type="entry name" value="(Trans)glycosidases"/>
    <property type="match status" value="1"/>
</dbReference>
<dbReference type="Gene3D" id="2.60.40.1180">
    <property type="entry name" value="Golgi alpha-mannosidase II"/>
    <property type="match status" value="1"/>
</dbReference>
<accession>A0A1M5W9V6</accession>
<dbReference type="AlphaFoldDB" id="A0A1M5W9V6"/>
<organism evidence="4 5">
    <name type="scientific">Flavobacterium johnsoniae</name>
    <name type="common">Cytophaga johnsonae</name>
    <dbReference type="NCBI Taxonomy" id="986"/>
    <lineage>
        <taxon>Bacteria</taxon>
        <taxon>Pseudomonadati</taxon>
        <taxon>Bacteroidota</taxon>
        <taxon>Flavobacteriia</taxon>
        <taxon>Flavobacteriales</taxon>
        <taxon>Flavobacteriaceae</taxon>
        <taxon>Flavobacterium</taxon>
    </lineage>
</organism>
<feature type="signal peptide" evidence="3">
    <location>
        <begin position="1"/>
        <end position="24"/>
    </location>
</feature>
<evidence type="ECO:0000313" key="5">
    <source>
        <dbReference type="Proteomes" id="UP000184112"/>
    </source>
</evidence>
<evidence type="ECO:0000256" key="3">
    <source>
        <dbReference type="SAM" id="SignalP"/>
    </source>
</evidence>
<dbReference type="InterPro" id="IPR017853">
    <property type="entry name" value="GH"/>
</dbReference>
<evidence type="ECO:0000313" key="4">
    <source>
        <dbReference type="EMBL" id="SHH83993.1"/>
    </source>
</evidence>
<name>A0A1M5W9V6_FLAJO</name>
<dbReference type="InterPro" id="IPR025092">
    <property type="entry name" value="Glyco_hydro_66"/>
</dbReference>
<dbReference type="InterPro" id="IPR013780">
    <property type="entry name" value="Glyco_hydro_b"/>
</dbReference>
<dbReference type="EMBL" id="FQWH01000026">
    <property type="protein sequence ID" value="SHH83993.1"/>
    <property type="molecule type" value="Genomic_DNA"/>
</dbReference>
<sequence length="586" mass="65790">MSITNKIIKLFFLCLFLSFASCQSDDDNGKIEYAEDAVIAKITLKTDKASYKPGETVNFTADKVFNSSLIRYTHLGKVIKEETFSGTSWSWLPPSDDFQGYMVAIYQTNTDGTQTILGTVGIDVSSDWAKFPRYGFLSEFGNISESDRTAVIDNLKDYHINGIQFYDWQYRQHQPLAGTVSNPMPVWKDIINREVYGSTVSGYIAQAHSKNMKAMFYNLAYGVLNDYDPNLIKPQQFVYKDANHNDKDKHELGWPFISNIYITDPANTAWQSYLGQKNDDVYKVYDFDGFHIDQLGDRGNVFRYDGTNADLKNAFPPFISAMKSANTNKKLVMNAVNQYGQKEMAGKELDFLYTEVWSPNEGFKDLTQVLADNAAYSNNSKNTVLAAYMNYNKANNQGMFNTPGVLLTDAVIFAFGGSHLELGEHMLGKEYFPNKNLSMSAELKSSLLEYYDFMTAYQNLLRDGGTFTNPTIATGDGKLNLGSWPPTMGKVAAVGKQVGSKEVIHLLNFTNANSLNWRDTDGTQKVPDVIKQAMLNLNHSSKVTRIWYASPDYNGGAAVELSFSQNGDKVNFKVPSLQYWGMIVVE</sequence>
<gene>
    <name evidence="4" type="ORF">SAMN05444388_1263</name>
</gene>
<evidence type="ECO:0000256" key="1">
    <source>
        <dbReference type="ARBA" id="ARBA00010837"/>
    </source>
</evidence>
<dbReference type="Pfam" id="PF13199">
    <property type="entry name" value="Glyco_hydro_66"/>
    <property type="match status" value="1"/>
</dbReference>
<proteinExistence type="inferred from homology"/>
<dbReference type="PROSITE" id="PS51257">
    <property type="entry name" value="PROKAR_LIPOPROTEIN"/>
    <property type="match status" value="1"/>
</dbReference>
<dbReference type="InterPro" id="IPR013783">
    <property type="entry name" value="Ig-like_fold"/>
</dbReference>
<dbReference type="Gene3D" id="2.60.40.10">
    <property type="entry name" value="Immunoglobulins"/>
    <property type="match status" value="1"/>
</dbReference>
<dbReference type="Gene3D" id="3.20.20.80">
    <property type="entry name" value="Glycosidases"/>
    <property type="match status" value="1"/>
</dbReference>
<comment type="similarity">
    <text evidence="1">Belongs to the glycosyl hydrolase 66 family.</text>
</comment>
<protein>
    <submittedName>
        <fullName evidence="4">Dextranase</fullName>
    </submittedName>
</protein>
<dbReference type="Proteomes" id="UP000184112">
    <property type="component" value="Unassembled WGS sequence"/>
</dbReference>
<keyword evidence="2 3" id="KW-0732">Signal</keyword>
<dbReference type="RefSeq" id="WP_073411944.1">
    <property type="nucleotide sequence ID" value="NZ_FQWH01000026.1"/>
</dbReference>
<reference evidence="4 5" key="1">
    <citation type="submission" date="2016-11" db="EMBL/GenBank/DDBJ databases">
        <authorList>
            <person name="Jaros S."/>
            <person name="Januszkiewicz K."/>
            <person name="Wedrychowicz H."/>
        </authorList>
    </citation>
    <scope>NUCLEOTIDE SEQUENCE [LARGE SCALE GENOMIC DNA]</scope>
    <source>
        <strain evidence="4 5">DSM 6792</strain>
    </source>
</reference>
<dbReference type="CDD" id="cd14745">
    <property type="entry name" value="GH66"/>
    <property type="match status" value="1"/>
</dbReference>
<feature type="chain" id="PRO_5009914632" evidence="3">
    <location>
        <begin position="25"/>
        <end position="586"/>
    </location>
</feature>